<gene>
    <name evidence="18" type="ordered locus">Sala_0886</name>
</gene>
<dbReference type="PROSITE" id="PS01156">
    <property type="entry name" value="TONB_DEPENDENT_REC_2"/>
    <property type="match status" value="1"/>
</dbReference>
<evidence type="ECO:0000256" key="7">
    <source>
        <dbReference type="ARBA" id="ARBA00023004"/>
    </source>
</evidence>
<evidence type="ECO:0000256" key="10">
    <source>
        <dbReference type="ARBA" id="ARBA00023136"/>
    </source>
</evidence>
<evidence type="ECO:0000256" key="4">
    <source>
        <dbReference type="ARBA" id="ARBA00022496"/>
    </source>
</evidence>
<feature type="domain" description="TonB-dependent receptor plug" evidence="17">
    <location>
        <begin position="61"/>
        <end position="170"/>
    </location>
</feature>
<dbReference type="STRING" id="317655.Sala_0886"/>
<feature type="signal peptide" evidence="15">
    <location>
        <begin position="1"/>
        <end position="30"/>
    </location>
</feature>
<dbReference type="InterPro" id="IPR000531">
    <property type="entry name" value="Beta-barrel_TonB"/>
</dbReference>
<dbReference type="InterPro" id="IPR012910">
    <property type="entry name" value="Plug_dom"/>
</dbReference>
<feature type="domain" description="TonB-dependent receptor-like beta-barrel" evidence="16">
    <location>
        <begin position="312"/>
        <end position="771"/>
    </location>
</feature>
<evidence type="ECO:0000256" key="8">
    <source>
        <dbReference type="ARBA" id="ARBA00023065"/>
    </source>
</evidence>
<keyword evidence="10 12" id="KW-0472">Membrane</keyword>
<organism evidence="18 19">
    <name type="scientific">Sphingopyxis alaskensis (strain DSM 13593 / LMG 18877 / RB2256)</name>
    <name type="common">Sphingomonas alaskensis</name>
    <dbReference type="NCBI Taxonomy" id="317655"/>
    <lineage>
        <taxon>Bacteria</taxon>
        <taxon>Pseudomonadati</taxon>
        <taxon>Pseudomonadota</taxon>
        <taxon>Alphaproteobacteria</taxon>
        <taxon>Sphingomonadales</taxon>
        <taxon>Sphingomonadaceae</taxon>
        <taxon>Sphingopyxis</taxon>
    </lineage>
</organism>
<dbReference type="GO" id="GO:0009279">
    <property type="term" value="C:cell outer membrane"/>
    <property type="evidence" value="ECO:0007669"/>
    <property type="project" value="UniProtKB-SubCell"/>
</dbReference>
<evidence type="ECO:0000256" key="14">
    <source>
        <dbReference type="RuleBase" id="RU003357"/>
    </source>
</evidence>
<dbReference type="PROSITE" id="PS52016">
    <property type="entry name" value="TONB_DEPENDENT_REC_3"/>
    <property type="match status" value="1"/>
</dbReference>
<accession>Q1GUR8</accession>
<evidence type="ECO:0000256" key="1">
    <source>
        <dbReference type="ARBA" id="ARBA00004571"/>
    </source>
</evidence>
<keyword evidence="9 14" id="KW-0798">TonB box</keyword>
<dbReference type="HOGENOM" id="CLU_008287_15_0_5"/>
<feature type="chain" id="PRO_5004189300" evidence="15">
    <location>
        <begin position="31"/>
        <end position="806"/>
    </location>
</feature>
<evidence type="ECO:0000256" key="5">
    <source>
        <dbReference type="ARBA" id="ARBA00022692"/>
    </source>
</evidence>
<sequence length="806" mass="87018">MNINHKRDASRMLATVSVAVLALTSTSAWAQEAPAPAPADETIYTDDAIVVIGVTKQSANIQDTPIAITAFSGEMLTEQGIGKVEDIATFTPGFNIRGAGNNPTALTLSMRGQIQNDTLATLEPSVGTYLDEMYVARAYGLNVELVDVESVQVLKGPQGTLFGRNTSAGAVLIQTANPRYDEFSGKVSATYGRFDERTGQAVLNLGLSDSLAIRGALYYQKRDGFKTDVDTGAKYEGRETWNGRVKLGWRPTENLEIILSGEWYDTFIDGPARQNLFFNAPPNFGAAKPIVDGIAAADRAQFDGNPNRVAITPPGAVPGADPRGIFNDTRTQTYSAKFILDTSFGQIRWINGYRGVQSENLIDLDGSSFRAHFTEGRQDLKQYSSELQLTGTVFDDRLNFASGLTYFRETGFDQSRSNLFGATFAAGPTVPAQFVGATSWSNFSGSLDNDSFGMYAQLNYELTDALRVTGGLRYSIDDKRVTTQSGNVANNTDVFVNCSPPTVAVPCLRSSQETFTNLSYTIGVDYDVTPDILVYAKHSKGYRSGALQLRTLTLADSIPSQPELVYEQEVGIKTTFLDGRGTFNIAGYHNVVKDAQRSPVLAPNGQSQTVIENADTETWGLEADASIEVADGFTLFASGALTDPKYTRYEGRGVSGAFGSQVIVPIDKSDYDFVGIVEKQFSVGANLSKDLGSVGLDANVVYAWQGKMPQIELPEALLTSTGIGGLGLTPAQAAQVAAVSDSGSLGILNARVALKFGPEKNFELALWGKNLTNDQEQQYTLLLSNIYIGTSYNEPRSYGVTASYKF</sequence>
<proteinExistence type="inferred from homology"/>
<dbReference type="InterPro" id="IPR010917">
    <property type="entry name" value="TonB_rcpt_CS"/>
</dbReference>
<evidence type="ECO:0000256" key="6">
    <source>
        <dbReference type="ARBA" id="ARBA00022729"/>
    </source>
</evidence>
<keyword evidence="5 12" id="KW-0812">Transmembrane</keyword>
<dbReference type="Pfam" id="PF00593">
    <property type="entry name" value="TonB_dep_Rec_b-barrel"/>
    <property type="match status" value="1"/>
</dbReference>
<evidence type="ECO:0000313" key="18">
    <source>
        <dbReference type="EMBL" id="ABF52604.1"/>
    </source>
</evidence>
<dbReference type="PANTHER" id="PTHR32552:SF81">
    <property type="entry name" value="TONB-DEPENDENT OUTER MEMBRANE RECEPTOR"/>
    <property type="match status" value="1"/>
</dbReference>
<keyword evidence="3 12" id="KW-1134">Transmembrane beta strand</keyword>
<protein>
    <submittedName>
        <fullName evidence="18">TonB-dependent receptor</fullName>
    </submittedName>
</protein>
<evidence type="ECO:0000256" key="12">
    <source>
        <dbReference type="PROSITE-ProRule" id="PRU01360"/>
    </source>
</evidence>
<dbReference type="KEGG" id="sal:Sala_0886"/>
<dbReference type="EMBL" id="CP000356">
    <property type="protein sequence ID" value="ABF52604.1"/>
    <property type="molecule type" value="Genomic_DNA"/>
</dbReference>
<dbReference type="PANTHER" id="PTHR32552">
    <property type="entry name" value="FERRICHROME IRON RECEPTOR-RELATED"/>
    <property type="match status" value="1"/>
</dbReference>
<dbReference type="GO" id="GO:0006826">
    <property type="term" value="P:iron ion transport"/>
    <property type="evidence" value="ECO:0007669"/>
    <property type="project" value="UniProtKB-KW"/>
</dbReference>
<evidence type="ECO:0000313" key="19">
    <source>
        <dbReference type="Proteomes" id="UP000006578"/>
    </source>
</evidence>
<dbReference type="InterPro" id="IPR039426">
    <property type="entry name" value="TonB-dep_rcpt-like"/>
</dbReference>
<evidence type="ECO:0000256" key="3">
    <source>
        <dbReference type="ARBA" id="ARBA00022452"/>
    </source>
</evidence>
<keyword evidence="6 15" id="KW-0732">Signal</keyword>
<evidence type="ECO:0000256" key="2">
    <source>
        <dbReference type="ARBA" id="ARBA00022448"/>
    </source>
</evidence>
<evidence type="ECO:0000259" key="17">
    <source>
        <dbReference type="Pfam" id="PF07715"/>
    </source>
</evidence>
<dbReference type="RefSeq" id="WP_011541192.1">
    <property type="nucleotide sequence ID" value="NC_008048.1"/>
</dbReference>
<dbReference type="SUPFAM" id="SSF56935">
    <property type="entry name" value="Porins"/>
    <property type="match status" value="1"/>
</dbReference>
<dbReference type="Pfam" id="PF07715">
    <property type="entry name" value="Plug"/>
    <property type="match status" value="1"/>
</dbReference>
<reference evidence="18 19" key="1">
    <citation type="journal article" date="2009" name="Proc. Natl. Acad. Sci. U.S.A.">
        <title>The genomic basis of trophic strategy in marine bacteria.</title>
        <authorList>
            <person name="Lauro F.M."/>
            <person name="McDougald D."/>
            <person name="Thomas T."/>
            <person name="Williams T.J."/>
            <person name="Egan S."/>
            <person name="Rice S."/>
            <person name="DeMaere M.Z."/>
            <person name="Ting L."/>
            <person name="Ertan H."/>
            <person name="Johnson J."/>
            <person name="Ferriera S."/>
            <person name="Lapidus A."/>
            <person name="Anderson I."/>
            <person name="Kyrpides N."/>
            <person name="Munk A.C."/>
            <person name="Detter C."/>
            <person name="Han C.S."/>
            <person name="Brown M.V."/>
            <person name="Robb F.T."/>
            <person name="Kjelleberg S."/>
            <person name="Cavicchioli R."/>
        </authorList>
    </citation>
    <scope>NUCLEOTIDE SEQUENCE [LARGE SCALE GENOMIC DNA]</scope>
    <source>
        <strain evidence="19">DSM 13593 / LMG 18877 / RB2256</strain>
    </source>
</reference>
<evidence type="ECO:0000256" key="15">
    <source>
        <dbReference type="SAM" id="SignalP"/>
    </source>
</evidence>
<feature type="short sequence motif" description="TonB C-terminal box" evidence="13">
    <location>
        <begin position="789"/>
        <end position="806"/>
    </location>
</feature>
<comment type="similarity">
    <text evidence="12 14">Belongs to the TonB-dependent receptor family.</text>
</comment>
<keyword evidence="8" id="KW-0406">Ion transport</keyword>
<evidence type="ECO:0000256" key="13">
    <source>
        <dbReference type="PROSITE-ProRule" id="PRU10144"/>
    </source>
</evidence>
<dbReference type="Gene3D" id="2.40.170.20">
    <property type="entry name" value="TonB-dependent receptor, beta-barrel domain"/>
    <property type="match status" value="1"/>
</dbReference>
<keyword evidence="18" id="KW-0675">Receptor</keyword>
<comment type="subcellular location">
    <subcellularLocation>
        <location evidence="1 12">Cell outer membrane</location>
        <topology evidence="1 12">Multi-pass membrane protein</topology>
    </subcellularLocation>
</comment>
<evidence type="ECO:0000259" key="16">
    <source>
        <dbReference type="Pfam" id="PF00593"/>
    </source>
</evidence>
<keyword evidence="7" id="KW-0408">Iron</keyword>
<dbReference type="eggNOG" id="COG1629">
    <property type="taxonomic scope" value="Bacteria"/>
</dbReference>
<keyword evidence="11 12" id="KW-0998">Cell outer membrane</keyword>
<keyword evidence="4" id="KW-0410">Iron transport</keyword>
<evidence type="ECO:0000256" key="9">
    <source>
        <dbReference type="ARBA" id="ARBA00023077"/>
    </source>
</evidence>
<dbReference type="AlphaFoldDB" id="Q1GUR8"/>
<evidence type="ECO:0000256" key="11">
    <source>
        <dbReference type="ARBA" id="ARBA00023237"/>
    </source>
</evidence>
<name>Q1GUR8_SPHAL</name>
<dbReference type="Proteomes" id="UP000006578">
    <property type="component" value="Chromosome"/>
</dbReference>
<keyword evidence="2 12" id="KW-0813">Transport</keyword>
<dbReference type="InterPro" id="IPR036942">
    <property type="entry name" value="Beta-barrel_TonB_sf"/>
</dbReference>
<keyword evidence="19" id="KW-1185">Reference proteome</keyword>